<organism evidence="1 2">
    <name type="scientific">Deinococcus psychrotolerans</name>
    <dbReference type="NCBI Taxonomy" id="2489213"/>
    <lineage>
        <taxon>Bacteria</taxon>
        <taxon>Thermotogati</taxon>
        <taxon>Deinococcota</taxon>
        <taxon>Deinococci</taxon>
        <taxon>Deinococcales</taxon>
        <taxon>Deinococcaceae</taxon>
        <taxon>Deinococcus</taxon>
    </lineage>
</organism>
<reference evidence="1 2" key="1">
    <citation type="submission" date="2018-11" db="EMBL/GenBank/DDBJ databases">
        <title>Deinococcus shelandsis sp. nov., isolated from South Shetland Islands soil of Antarctica.</title>
        <authorList>
            <person name="Tian J."/>
        </authorList>
    </citation>
    <scope>NUCLEOTIDE SEQUENCE [LARGE SCALE GENOMIC DNA]</scope>
    <source>
        <strain evidence="1 2">S14-83T</strain>
        <plasmid evidence="1 2">unnamed4</plasmid>
    </source>
</reference>
<keyword evidence="1" id="KW-0614">Plasmid</keyword>
<dbReference type="Proteomes" id="UP000276417">
    <property type="component" value="Plasmid unnamed4"/>
</dbReference>
<name>A0A3G8YVT1_9DEIO</name>
<dbReference type="EMBL" id="CP034188">
    <property type="protein sequence ID" value="AZI45286.1"/>
    <property type="molecule type" value="Genomic_DNA"/>
</dbReference>
<dbReference type="RefSeq" id="WP_124875743.1">
    <property type="nucleotide sequence ID" value="NZ_CP034188.1"/>
</dbReference>
<accession>A0A3G8YVT1</accession>
<protein>
    <submittedName>
        <fullName evidence="1">Uncharacterized protein</fullName>
    </submittedName>
</protein>
<dbReference type="AlphaFoldDB" id="A0A3G8YVT1"/>
<keyword evidence="2" id="KW-1185">Reference proteome</keyword>
<sequence length="157" mass="17404">MTERTVEEIKTRLKAVDHIEISDNTTGQKFYGYKLGVGDSTLSEIWRCTDDNRHPDHAAHVAAGGDVADLYCDSHYASVDDEAAFTFLLNAKKDIAFLLEQLARVQPLPEEWRSAGRATREIDATITLLNCADQLDVALRGESEQVKSLAALVEARL</sequence>
<gene>
    <name evidence="1" type="ORF">EHF33_20465</name>
</gene>
<evidence type="ECO:0000313" key="2">
    <source>
        <dbReference type="Proteomes" id="UP000276417"/>
    </source>
</evidence>
<geneLocation type="plasmid" evidence="1 2">
    <name>unnamed4</name>
</geneLocation>
<dbReference type="KEGG" id="dph:EHF33_20465"/>
<evidence type="ECO:0000313" key="1">
    <source>
        <dbReference type="EMBL" id="AZI45286.1"/>
    </source>
</evidence>
<proteinExistence type="predicted"/>